<dbReference type="Proteomes" id="UP000176222">
    <property type="component" value="Unassembled WGS sequence"/>
</dbReference>
<dbReference type="PRINTS" id="PR00080">
    <property type="entry name" value="SDRFAMILY"/>
</dbReference>
<dbReference type="EMBL" id="MHTH01000005">
    <property type="protein sequence ID" value="OHA59155.1"/>
    <property type="molecule type" value="Genomic_DNA"/>
</dbReference>
<dbReference type="AlphaFoldDB" id="A0A1G2QEX8"/>
<dbReference type="STRING" id="1802436.A2370_03140"/>
<comment type="similarity">
    <text evidence="1">Belongs to the short-chain dehydrogenases/reductases (SDR) family.</text>
</comment>
<organism evidence="2 3">
    <name type="scientific">Candidatus Vogelbacteria bacterium RIFOXYB1_FULL_42_16</name>
    <dbReference type="NCBI Taxonomy" id="1802436"/>
    <lineage>
        <taxon>Bacteria</taxon>
        <taxon>Candidatus Vogeliibacteriota</taxon>
    </lineage>
</organism>
<dbReference type="InterPro" id="IPR036291">
    <property type="entry name" value="NAD(P)-bd_dom_sf"/>
</dbReference>
<evidence type="ECO:0000313" key="3">
    <source>
        <dbReference type="Proteomes" id="UP000176222"/>
    </source>
</evidence>
<dbReference type="PRINTS" id="PR00081">
    <property type="entry name" value="GDHRDH"/>
</dbReference>
<accession>A0A1G2QEX8</accession>
<gene>
    <name evidence="2" type="ORF">A2370_03140</name>
</gene>
<protein>
    <recommendedName>
        <fullName evidence="4">Short-chain dehydrogenase</fullName>
    </recommendedName>
</protein>
<dbReference type="GO" id="GO:0016616">
    <property type="term" value="F:oxidoreductase activity, acting on the CH-OH group of donors, NAD or NADP as acceptor"/>
    <property type="evidence" value="ECO:0007669"/>
    <property type="project" value="TreeGrafter"/>
</dbReference>
<comment type="caution">
    <text evidence="2">The sequence shown here is derived from an EMBL/GenBank/DDBJ whole genome shotgun (WGS) entry which is preliminary data.</text>
</comment>
<dbReference type="Pfam" id="PF13561">
    <property type="entry name" value="adh_short_C2"/>
    <property type="match status" value="1"/>
</dbReference>
<evidence type="ECO:0008006" key="4">
    <source>
        <dbReference type="Google" id="ProtNLM"/>
    </source>
</evidence>
<evidence type="ECO:0000256" key="1">
    <source>
        <dbReference type="ARBA" id="ARBA00006484"/>
    </source>
</evidence>
<dbReference type="Gene3D" id="3.40.50.720">
    <property type="entry name" value="NAD(P)-binding Rossmann-like Domain"/>
    <property type="match status" value="1"/>
</dbReference>
<dbReference type="SUPFAM" id="SSF51735">
    <property type="entry name" value="NAD(P)-binding Rossmann-fold domains"/>
    <property type="match status" value="1"/>
</dbReference>
<reference evidence="2 3" key="1">
    <citation type="journal article" date="2016" name="Nat. Commun.">
        <title>Thousands of microbial genomes shed light on interconnected biogeochemical processes in an aquifer system.</title>
        <authorList>
            <person name="Anantharaman K."/>
            <person name="Brown C.T."/>
            <person name="Hug L.A."/>
            <person name="Sharon I."/>
            <person name="Castelle C.J."/>
            <person name="Probst A.J."/>
            <person name="Thomas B.C."/>
            <person name="Singh A."/>
            <person name="Wilkins M.J."/>
            <person name="Karaoz U."/>
            <person name="Brodie E.L."/>
            <person name="Williams K.H."/>
            <person name="Hubbard S.S."/>
            <person name="Banfield J.F."/>
        </authorList>
    </citation>
    <scope>NUCLEOTIDE SEQUENCE [LARGE SCALE GENOMIC DNA]</scope>
</reference>
<evidence type="ECO:0000313" key="2">
    <source>
        <dbReference type="EMBL" id="OHA59155.1"/>
    </source>
</evidence>
<dbReference type="InterPro" id="IPR002347">
    <property type="entry name" value="SDR_fam"/>
</dbReference>
<proteinExistence type="inferred from homology"/>
<name>A0A1G2QEX8_9BACT</name>
<dbReference type="PANTHER" id="PTHR42760">
    <property type="entry name" value="SHORT-CHAIN DEHYDROGENASES/REDUCTASES FAMILY MEMBER"/>
    <property type="match status" value="1"/>
</dbReference>
<sequence length="280" mass="30487">MDVLANFSLCGKVAVLTGAAGFFGRYFATALLEAGVEMVYLLDKNLDGLIELFKVLSDEKRPRPLNFQTIQVDQSNEQTTSRVFEQILAAGSVDILVNNSFQFGPLTGFNDPTGRVEMASKGQVMASFESGAWWPFRATQLVASAMKNKGSGSVVNIASMYGLVAPNPDLYEGRDYFNPIGYSLAKAALIAQTRYLAAWLGPEVRVNALAPGAIPNNESRSENSEQNKDEEFVQRLVARTLLKRVGHPLDLVGPLIFLCSDASRYMTGQTVVVDGGWTTT</sequence>